<dbReference type="NCBIfam" id="NF041384">
    <property type="entry name" value="YHS_seleno_dom"/>
    <property type="match status" value="1"/>
</dbReference>
<feature type="signal peptide" evidence="1">
    <location>
        <begin position="1"/>
        <end position="21"/>
    </location>
</feature>
<feature type="domain" description="YHS" evidence="2">
    <location>
        <begin position="57"/>
        <end position="94"/>
    </location>
</feature>
<protein>
    <recommendedName>
        <fullName evidence="2">YHS domain-containing protein</fullName>
    </recommendedName>
</protein>
<evidence type="ECO:0000259" key="2">
    <source>
        <dbReference type="Pfam" id="PF04945"/>
    </source>
</evidence>
<proteinExistence type="predicted"/>
<organism evidence="3 4">
    <name type="scientific">Gemmobacter aquaticus</name>
    <dbReference type="NCBI Taxonomy" id="490185"/>
    <lineage>
        <taxon>Bacteria</taxon>
        <taxon>Pseudomonadati</taxon>
        <taxon>Pseudomonadota</taxon>
        <taxon>Alphaproteobacteria</taxon>
        <taxon>Rhodobacterales</taxon>
        <taxon>Paracoccaceae</taxon>
        <taxon>Gemmobacter</taxon>
    </lineage>
</organism>
<accession>A0A917YMH3</accession>
<evidence type="ECO:0000313" key="3">
    <source>
        <dbReference type="EMBL" id="GGO37478.1"/>
    </source>
</evidence>
<dbReference type="InterPro" id="IPR007029">
    <property type="entry name" value="YHS_dom"/>
</dbReference>
<gene>
    <name evidence="3" type="ORF">GCM10010991_33190</name>
</gene>
<keyword evidence="4" id="KW-1185">Reference proteome</keyword>
<evidence type="ECO:0000313" key="4">
    <source>
        <dbReference type="Proteomes" id="UP000598196"/>
    </source>
</evidence>
<dbReference type="Pfam" id="PF04945">
    <property type="entry name" value="YHS"/>
    <property type="match status" value="1"/>
</dbReference>
<reference evidence="3 4" key="1">
    <citation type="journal article" date="2014" name="Int. J. Syst. Evol. Microbiol.">
        <title>Complete genome sequence of Corynebacterium casei LMG S-19264T (=DSM 44701T), isolated from a smear-ripened cheese.</title>
        <authorList>
            <consortium name="US DOE Joint Genome Institute (JGI-PGF)"/>
            <person name="Walter F."/>
            <person name="Albersmeier A."/>
            <person name="Kalinowski J."/>
            <person name="Ruckert C."/>
        </authorList>
    </citation>
    <scope>NUCLEOTIDE SEQUENCE [LARGE SCALE GENOMIC DNA]</scope>
    <source>
        <strain evidence="3 4">CGMCC 1.7029</strain>
    </source>
</reference>
<keyword evidence="1" id="KW-0732">Signal</keyword>
<feature type="chain" id="PRO_5037300762" description="YHS domain-containing protein" evidence="1">
    <location>
        <begin position="22"/>
        <end position="133"/>
    </location>
</feature>
<sequence length="133" mass="14512">MFKRLSLMAMVLALGPTLVFAGPQYVDQTGFAVSGHDVVAYFDLPQAEVGQAQPPAVPGRSDSTTEYNGARFAFASVENHDRFLTAPARYAPQYDGHCAYGVSKGGKVPGNPNLWRVVDGRLYVNNTRTVVWF</sequence>
<dbReference type="Proteomes" id="UP000598196">
    <property type="component" value="Unassembled WGS sequence"/>
</dbReference>
<dbReference type="EMBL" id="BMLP01000009">
    <property type="protein sequence ID" value="GGO37478.1"/>
    <property type="molecule type" value="Genomic_DNA"/>
</dbReference>
<comment type="caution">
    <text evidence="3">The sequence shown here is derived from an EMBL/GenBank/DDBJ whole genome shotgun (WGS) entry which is preliminary data.</text>
</comment>
<name>A0A917YMH3_9RHOB</name>
<evidence type="ECO:0000256" key="1">
    <source>
        <dbReference type="SAM" id="SignalP"/>
    </source>
</evidence>
<dbReference type="AlphaFoldDB" id="A0A917YMH3"/>